<feature type="domain" description="GIY-YIG catalytic" evidence="1">
    <location>
        <begin position="27"/>
        <end position="179"/>
    </location>
</feature>
<keyword evidence="3" id="KW-1185">Reference proteome</keyword>
<dbReference type="EMBL" id="JAAGWF010000005">
    <property type="protein sequence ID" value="NEK57037.1"/>
    <property type="molecule type" value="Genomic_DNA"/>
</dbReference>
<name>A0A7K3VZH8_9ACTN</name>
<evidence type="ECO:0000259" key="1">
    <source>
        <dbReference type="Pfam" id="PF20815"/>
    </source>
</evidence>
<proteinExistence type="predicted"/>
<dbReference type="InterPro" id="IPR049311">
    <property type="entry name" value="GIY_YIG_cat"/>
</dbReference>
<evidence type="ECO:0000313" key="2">
    <source>
        <dbReference type="EMBL" id="NEK57037.1"/>
    </source>
</evidence>
<dbReference type="Pfam" id="PF20815">
    <property type="entry name" value="GIY_YIG_2"/>
    <property type="match status" value="1"/>
</dbReference>
<comment type="caution">
    <text evidence="2">The sequence shown here is derived from an EMBL/GenBank/DDBJ whole genome shotgun (WGS) entry which is preliminary data.</text>
</comment>
<evidence type="ECO:0000313" key="3">
    <source>
        <dbReference type="Proteomes" id="UP000470246"/>
    </source>
</evidence>
<reference evidence="2 3" key="1">
    <citation type="submission" date="2020-02" db="EMBL/GenBank/DDBJ databases">
        <title>Geodermatophilus sabuli CPCC 205279 I12A-02694.</title>
        <authorList>
            <person name="Jiang Z."/>
        </authorList>
    </citation>
    <scope>NUCLEOTIDE SEQUENCE [LARGE SCALE GENOMIC DNA]</scope>
    <source>
        <strain evidence="2 3">I12A-02694</strain>
    </source>
</reference>
<organism evidence="2 3">
    <name type="scientific">Geodermatophilus sabuli</name>
    <dbReference type="NCBI Taxonomy" id="1564158"/>
    <lineage>
        <taxon>Bacteria</taxon>
        <taxon>Bacillati</taxon>
        <taxon>Actinomycetota</taxon>
        <taxon>Actinomycetes</taxon>
        <taxon>Geodermatophilales</taxon>
        <taxon>Geodermatophilaceae</taxon>
        <taxon>Geodermatophilus</taxon>
    </lineage>
</organism>
<protein>
    <recommendedName>
        <fullName evidence="1">GIY-YIG catalytic domain-containing protein</fullName>
    </recommendedName>
</protein>
<dbReference type="AlphaFoldDB" id="A0A7K3VZH8"/>
<gene>
    <name evidence="2" type="ORF">GCU56_04015</name>
</gene>
<accession>A0A7K3VZH8</accession>
<sequence length="198" mass="21995">MNFLSPERLWRRADVLSRPSPVPAVPGAYGWWFDRLPARIDISGCRQVDGLTLLYTGISPKEPPRNGRPASRGQLRQRIATHYAGNAEGSTLRKTLGCLLAEELGIQLRRVGSGSRRTFVNGEHQLSQWMAEHAYVSFIAHERPWELERRLIEELDLPLNLDGNSRNAFHSVLTRIRKEAVATANALPVAPNPGTGGG</sequence>
<dbReference type="Proteomes" id="UP000470246">
    <property type="component" value="Unassembled WGS sequence"/>
</dbReference>